<keyword evidence="1" id="KW-1133">Transmembrane helix</keyword>
<sequence length="292" mass="31576">MHLIKHRGKVVGKATFEQIEVLVQRGQITPYHKISSDGGQTWTYASDIPELFETVPAAPSHVEPPPRDHAPPLAAENGNCPACGVAIDAHATVCPNCQFDKSGAPRISLAAADATTSRTAKSPSRMLLCYAIGMGAAYLFLIAWVACIAVEEESGTVSFIPFSLFYVSALSQMVFFCIWLYQAWTTLPAAYQNRVTPASAIGFLFVPFYNLYWVFVAIPGLASRLSQCLGDHDRESAGTTGYELGVAACVAAFMPCLNVLACPVLLLVFMLQVDAARRRIEGGSPEPSYAYQ</sequence>
<proteinExistence type="predicted"/>
<evidence type="ECO:0000313" key="2">
    <source>
        <dbReference type="EMBL" id="QEG38605.1"/>
    </source>
</evidence>
<dbReference type="AlphaFoldDB" id="A0A5B9QM75"/>
<dbReference type="KEGG" id="rul:UC8_05620"/>
<feature type="transmembrane region" description="Helical" evidence="1">
    <location>
        <begin position="201"/>
        <end position="222"/>
    </location>
</feature>
<gene>
    <name evidence="2" type="ORF">UC8_05620</name>
</gene>
<name>A0A5B9QM75_9BACT</name>
<keyword evidence="1" id="KW-0472">Membrane</keyword>
<evidence type="ECO:0008006" key="4">
    <source>
        <dbReference type="Google" id="ProtNLM"/>
    </source>
</evidence>
<protein>
    <recommendedName>
        <fullName evidence="4">GYF domain-containing protein</fullName>
    </recommendedName>
</protein>
<keyword evidence="1" id="KW-0812">Transmembrane</keyword>
<evidence type="ECO:0000256" key="1">
    <source>
        <dbReference type="SAM" id="Phobius"/>
    </source>
</evidence>
<organism evidence="2 3">
    <name type="scientific">Roseimaritima ulvae</name>
    <dbReference type="NCBI Taxonomy" id="980254"/>
    <lineage>
        <taxon>Bacteria</taxon>
        <taxon>Pseudomonadati</taxon>
        <taxon>Planctomycetota</taxon>
        <taxon>Planctomycetia</taxon>
        <taxon>Pirellulales</taxon>
        <taxon>Pirellulaceae</taxon>
        <taxon>Roseimaritima</taxon>
    </lineage>
</organism>
<feature type="transmembrane region" description="Helical" evidence="1">
    <location>
        <begin position="242"/>
        <end position="269"/>
    </location>
</feature>
<dbReference type="EMBL" id="CP042914">
    <property type="protein sequence ID" value="QEG38605.1"/>
    <property type="molecule type" value="Genomic_DNA"/>
</dbReference>
<keyword evidence="3" id="KW-1185">Reference proteome</keyword>
<feature type="transmembrane region" description="Helical" evidence="1">
    <location>
        <begin position="158"/>
        <end position="181"/>
    </location>
</feature>
<feature type="transmembrane region" description="Helical" evidence="1">
    <location>
        <begin position="127"/>
        <end position="146"/>
    </location>
</feature>
<dbReference type="OrthoDB" id="674197at2"/>
<accession>A0A5B9QM75</accession>
<dbReference type="RefSeq" id="WP_148080066.1">
    <property type="nucleotide sequence ID" value="NZ_CP042914.1"/>
</dbReference>
<evidence type="ECO:0000313" key="3">
    <source>
        <dbReference type="Proteomes" id="UP000325286"/>
    </source>
</evidence>
<reference evidence="2 3" key="1">
    <citation type="submission" date="2019-08" db="EMBL/GenBank/DDBJ databases">
        <title>Deep-cultivation of Planctomycetes and their phenomic and genomic characterization uncovers novel biology.</title>
        <authorList>
            <person name="Wiegand S."/>
            <person name="Jogler M."/>
            <person name="Boedeker C."/>
            <person name="Pinto D."/>
            <person name="Vollmers J."/>
            <person name="Rivas-Marin E."/>
            <person name="Kohn T."/>
            <person name="Peeters S.H."/>
            <person name="Heuer A."/>
            <person name="Rast P."/>
            <person name="Oberbeckmann S."/>
            <person name="Bunk B."/>
            <person name="Jeske O."/>
            <person name="Meyerdierks A."/>
            <person name="Storesund J.E."/>
            <person name="Kallscheuer N."/>
            <person name="Luecker S."/>
            <person name="Lage O.M."/>
            <person name="Pohl T."/>
            <person name="Merkel B.J."/>
            <person name="Hornburger P."/>
            <person name="Mueller R.-W."/>
            <person name="Bruemmer F."/>
            <person name="Labrenz M."/>
            <person name="Spormann A.M."/>
            <person name="Op den Camp H."/>
            <person name="Overmann J."/>
            <person name="Amann R."/>
            <person name="Jetten M.S.M."/>
            <person name="Mascher T."/>
            <person name="Medema M.H."/>
            <person name="Devos D.P."/>
            <person name="Kaster A.-K."/>
            <person name="Ovreas L."/>
            <person name="Rohde M."/>
            <person name="Galperin M.Y."/>
            <person name="Jogler C."/>
        </authorList>
    </citation>
    <scope>NUCLEOTIDE SEQUENCE [LARGE SCALE GENOMIC DNA]</scope>
    <source>
        <strain evidence="2 3">UC8</strain>
    </source>
</reference>
<dbReference type="Proteomes" id="UP000325286">
    <property type="component" value="Chromosome"/>
</dbReference>